<dbReference type="SMART" id="SM00059">
    <property type="entry name" value="FN2"/>
    <property type="match status" value="2"/>
</dbReference>
<feature type="domain" description="Fibronectin type-II" evidence="7">
    <location>
        <begin position="67"/>
        <end position="113"/>
    </location>
</feature>
<dbReference type="InterPro" id="IPR051666">
    <property type="entry name" value="SP_Capacitation_Regulator"/>
</dbReference>
<dbReference type="PROSITE" id="PS51092">
    <property type="entry name" value="FN2_2"/>
    <property type="match status" value="2"/>
</dbReference>
<evidence type="ECO:0000256" key="4">
    <source>
        <dbReference type="ARBA" id="ARBA00022737"/>
    </source>
</evidence>
<dbReference type="PANTHER" id="PTHR22918:SF1">
    <property type="entry name" value="FIBRONECTIN TYPE-II DOMAIN-CONTAINING PROTEIN"/>
    <property type="match status" value="1"/>
</dbReference>
<comment type="similarity">
    <text evidence="2">Belongs to the seminal plasma protein family.</text>
</comment>
<keyword evidence="5" id="KW-1015">Disulfide bond</keyword>
<dbReference type="Proteomes" id="UP001066276">
    <property type="component" value="Chromosome 5"/>
</dbReference>
<comment type="subcellular location">
    <subcellularLocation>
        <location evidence="1">Secreted</location>
    </subcellularLocation>
</comment>
<keyword evidence="3" id="KW-0964">Secreted</keyword>
<dbReference type="Gene3D" id="2.10.10.10">
    <property type="entry name" value="Fibronectin, type II, collagen-binding"/>
    <property type="match status" value="2"/>
</dbReference>
<dbReference type="PRINTS" id="PR00013">
    <property type="entry name" value="FNTYPEII"/>
</dbReference>
<dbReference type="InterPro" id="IPR000562">
    <property type="entry name" value="FN_type2_dom"/>
</dbReference>
<keyword evidence="9" id="KW-1185">Reference proteome</keyword>
<evidence type="ECO:0000313" key="9">
    <source>
        <dbReference type="Proteomes" id="UP001066276"/>
    </source>
</evidence>
<comment type="caution">
    <text evidence="8">The sequence shown here is derived from an EMBL/GenBank/DDBJ whole genome shotgun (WGS) entry which is preliminary data.</text>
</comment>
<sequence length="124" mass="14808">MHPGSRFKSHRTVSRFSINPHCVFPFIYQGVTYQSCTMKNYFTDWCATTRNYDRDRRWIECYNRDAAINPDCVFPFIYKGVTYQSCTTKDYSTQWCATTSNYDLNRRWIQCYNRGTHNAFSPTI</sequence>
<evidence type="ECO:0000256" key="2">
    <source>
        <dbReference type="ARBA" id="ARBA00010011"/>
    </source>
</evidence>
<gene>
    <name evidence="8" type="ORF">NDU88_011060</name>
</gene>
<proteinExistence type="inferred from homology"/>
<dbReference type="GO" id="GO:0008201">
    <property type="term" value="F:heparin binding"/>
    <property type="evidence" value="ECO:0007669"/>
    <property type="project" value="TreeGrafter"/>
</dbReference>
<dbReference type="InterPro" id="IPR036943">
    <property type="entry name" value="FN_type2_sf"/>
</dbReference>
<dbReference type="GO" id="GO:0009986">
    <property type="term" value="C:cell surface"/>
    <property type="evidence" value="ECO:0007669"/>
    <property type="project" value="TreeGrafter"/>
</dbReference>
<protein>
    <recommendedName>
        <fullName evidence="7">Fibronectin type-II domain-containing protein</fullName>
    </recommendedName>
</protein>
<evidence type="ECO:0000256" key="1">
    <source>
        <dbReference type="ARBA" id="ARBA00004613"/>
    </source>
</evidence>
<feature type="domain" description="Fibronectin type-II" evidence="7">
    <location>
        <begin position="17"/>
        <end position="63"/>
    </location>
</feature>
<evidence type="ECO:0000256" key="3">
    <source>
        <dbReference type="ARBA" id="ARBA00022525"/>
    </source>
</evidence>
<organism evidence="8 9">
    <name type="scientific">Pleurodeles waltl</name>
    <name type="common">Iberian ribbed newt</name>
    <dbReference type="NCBI Taxonomy" id="8319"/>
    <lineage>
        <taxon>Eukaryota</taxon>
        <taxon>Metazoa</taxon>
        <taxon>Chordata</taxon>
        <taxon>Craniata</taxon>
        <taxon>Vertebrata</taxon>
        <taxon>Euteleostomi</taxon>
        <taxon>Amphibia</taxon>
        <taxon>Batrachia</taxon>
        <taxon>Caudata</taxon>
        <taxon>Salamandroidea</taxon>
        <taxon>Salamandridae</taxon>
        <taxon>Pleurodelinae</taxon>
        <taxon>Pleurodeles</taxon>
    </lineage>
</organism>
<evidence type="ECO:0000313" key="8">
    <source>
        <dbReference type="EMBL" id="KAJ1158369.1"/>
    </source>
</evidence>
<dbReference type="Pfam" id="PF00040">
    <property type="entry name" value="fn2"/>
    <property type="match status" value="2"/>
</dbReference>
<dbReference type="InterPro" id="IPR013806">
    <property type="entry name" value="Kringle-like"/>
</dbReference>
<dbReference type="EMBL" id="JANPWB010000009">
    <property type="protein sequence ID" value="KAJ1158369.1"/>
    <property type="molecule type" value="Genomic_DNA"/>
</dbReference>
<dbReference type="SUPFAM" id="SSF57440">
    <property type="entry name" value="Kringle-like"/>
    <property type="match status" value="2"/>
</dbReference>
<evidence type="ECO:0000256" key="5">
    <source>
        <dbReference type="ARBA" id="ARBA00023157"/>
    </source>
</evidence>
<accession>A0AAV7S014</accession>
<keyword evidence="4" id="KW-0677">Repeat</keyword>
<evidence type="ECO:0000256" key="6">
    <source>
        <dbReference type="PROSITE-ProRule" id="PRU00479"/>
    </source>
</evidence>
<evidence type="ECO:0000259" key="7">
    <source>
        <dbReference type="PROSITE" id="PS51092"/>
    </source>
</evidence>
<name>A0AAV7S014_PLEWA</name>
<dbReference type="PANTHER" id="PTHR22918">
    <property type="entry name" value="SEMINAL PLASMA PROTEIN"/>
    <property type="match status" value="1"/>
</dbReference>
<reference evidence="8" key="1">
    <citation type="journal article" date="2022" name="bioRxiv">
        <title>Sequencing and chromosome-scale assembly of the giantPleurodeles waltlgenome.</title>
        <authorList>
            <person name="Brown T."/>
            <person name="Elewa A."/>
            <person name="Iarovenko S."/>
            <person name="Subramanian E."/>
            <person name="Araus A.J."/>
            <person name="Petzold A."/>
            <person name="Susuki M."/>
            <person name="Suzuki K.-i.T."/>
            <person name="Hayashi T."/>
            <person name="Toyoda A."/>
            <person name="Oliveira C."/>
            <person name="Osipova E."/>
            <person name="Leigh N.D."/>
            <person name="Simon A."/>
            <person name="Yun M.H."/>
        </authorList>
    </citation>
    <scope>NUCLEOTIDE SEQUENCE</scope>
    <source>
        <strain evidence="8">20211129_DDA</strain>
        <tissue evidence="8">Liver</tissue>
    </source>
</reference>
<dbReference type="AlphaFoldDB" id="A0AAV7S014"/>
<dbReference type="GO" id="GO:0005576">
    <property type="term" value="C:extracellular region"/>
    <property type="evidence" value="ECO:0007669"/>
    <property type="project" value="UniProtKB-SubCell"/>
</dbReference>
<comment type="caution">
    <text evidence="6">Lacks conserved residue(s) required for the propagation of feature annotation.</text>
</comment>